<dbReference type="OrthoDB" id="2560854at2"/>
<evidence type="ECO:0008006" key="3">
    <source>
        <dbReference type="Google" id="ProtNLM"/>
    </source>
</evidence>
<proteinExistence type="predicted"/>
<evidence type="ECO:0000313" key="2">
    <source>
        <dbReference type="Proteomes" id="UP000294919"/>
    </source>
</evidence>
<organism evidence="1 2">
    <name type="scientific">Marinisporobacter balticus</name>
    <dbReference type="NCBI Taxonomy" id="2018667"/>
    <lineage>
        <taxon>Bacteria</taxon>
        <taxon>Bacillati</taxon>
        <taxon>Bacillota</taxon>
        <taxon>Clostridia</taxon>
        <taxon>Peptostreptococcales</taxon>
        <taxon>Thermotaleaceae</taxon>
        <taxon>Marinisporobacter</taxon>
    </lineage>
</organism>
<protein>
    <recommendedName>
        <fullName evidence="3">HK97 family phage major capsid protein</fullName>
    </recommendedName>
</protein>
<gene>
    <name evidence="1" type="ORF">EV214_103181</name>
</gene>
<dbReference type="RefSeq" id="WP_132242867.1">
    <property type="nucleotide sequence ID" value="NZ_SLWV01000003.1"/>
</dbReference>
<dbReference type="NCBIfam" id="NF033394">
    <property type="entry name" value="capsid_maj_Podo"/>
    <property type="match status" value="1"/>
</dbReference>
<keyword evidence="2" id="KW-1185">Reference proteome</keyword>
<evidence type="ECO:0000313" key="1">
    <source>
        <dbReference type="EMBL" id="TCO79129.1"/>
    </source>
</evidence>
<reference evidence="1 2" key="1">
    <citation type="submission" date="2019-03" db="EMBL/GenBank/DDBJ databases">
        <title>Genomic Encyclopedia of Type Strains, Phase IV (KMG-IV): sequencing the most valuable type-strain genomes for metagenomic binning, comparative biology and taxonomic classification.</title>
        <authorList>
            <person name="Goeker M."/>
        </authorList>
    </citation>
    <scope>NUCLEOTIDE SEQUENCE [LARGE SCALE GENOMIC DNA]</scope>
    <source>
        <strain evidence="1 2">DSM 102940</strain>
    </source>
</reference>
<name>A0A4R2L552_9FIRM</name>
<sequence>MALSTVAMMDKALKEHYLPVVQDQMDNHSGPMISMIEKNTEEVEGKNIKMVLKYGRSGGVGASGETGPLPTASPRSYEHAEWGTKNIFGTIAISQKLILASKSNKGSWARQLSTQLEDTTNDCKDDFYRQIFGDGTGIITTVASATSAKTTIPVTNNIKFLREGMRIDVLASDGTPKEAGRSIIMRDKANMLIGVAGSAMTLAQGDIITVAGAYMNELTGMKAIFDNDKDLYKIPRSGDAKWFCTNIIDLAVENSGTMQELDEIRMQEAIDEADEEANSKIDYIQCGAGVARAYQYLQQSFKRNVEYMNLKGGFKAMSYNGMPLRKETYEDANVMRFLNQKDFGLFRMSDWDWMSEDGATLHRVAGTAGYEATLYFFGDLGCRKPKGQTLMKGIIEH</sequence>
<dbReference type="Proteomes" id="UP000294919">
    <property type="component" value="Unassembled WGS sequence"/>
</dbReference>
<dbReference type="EMBL" id="SLWV01000003">
    <property type="protein sequence ID" value="TCO79129.1"/>
    <property type="molecule type" value="Genomic_DNA"/>
</dbReference>
<accession>A0A4R2L552</accession>
<dbReference type="AlphaFoldDB" id="A0A4R2L552"/>
<comment type="caution">
    <text evidence="1">The sequence shown here is derived from an EMBL/GenBank/DDBJ whole genome shotgun (WGS) entry which is preliminary data.</text>
</comment>
<dbReference type="InterPro" id="IPR049718">
    <property type="entry name" value="AKO59007-like"/>
</dbReference>